<keyword evidence="1" id="KW-0687">Ribonucleoprotein</keyword>
<keyword evidence="2" id="KW-1185">Reference proteome</keyword>
<evidence type="ECO:0000313" key="2">
    <source>
        <dbReference type="Proteomes" id="UP000634136"/>
    </source>
</evidence>
<accession>A0A834SGL1</accession>
<reference evidence="1" key="1">
    <citation type="submission" date="2020-09" db="EMBL/GenBank/DDBJ databases">
        <title>Genome-Enabled Discovery of Anthraquinone Biosynthesis in Senna tora.</title>
        <authorList>
            <person name="Kang S.-H."/>
            <person name="Pandey R.P."/>
            <person name="Lee C.-M."/>
            <person name="Sim J.-S."/>
            <person name="Jeong J.-T."/>
            <person name="Choi B.-S."/>
            <person name="Jung M."/>
            <person name="Ginzburg D."/>
            <person name="Zhao K."/>
            <person name="Won S.Y."/>
            <person name="Oh T.-J."/>
            <person name="Yu Y."/>
            <person name="Kim N.-H."/>
            <person name="Lee O.R."/>
            <person name="Lee T.-H."/>
            <person name="Bashyal P."/>
            <person name="Kim T.-S."/>
            <person name="Lee W.-H."/>
            <person name="Kawkins C."/>
            <person name="Kim C.-K."/>
            <person name="Kim J.S."/>
            <person name="Ahn B.O."/>
            <person name="Rhee S.Y."/>
            <person name="Sohng J.K."/>
        </authorList>
    </citation>
    <scope>NUCLEOTIDE SEQUENCE</scope>
    <source>
        <tissue evidence="1">Leaf</tissue>
    </source>
</reference>
<sequence>MSRNPPPFGDALSAEEHVLGYEKDFPIGSNAYPLSRGNPISKRKSGKIMPLFL</sequence>
<name>A0A834SGL1_9FABA</name>
<protein>
    <submittedName>
        <fullName evidence="1">Plastid 30S ribosomal protein S12</fullName>
    </submittedName>
</protein>
<gene>
    <name evidence="1" type="ORF">G2W53_045112</name>
</gene>
<dbReference type="EMBL" id="JAAIUW010000380">
    <property type="protein sequence ID" value="KAF7800477.1"/>
    <property type="molecule type" value="Genomic_DNA"/>
</dbReference>
<comment type="caution">
    <text evidence="1">The sequence shown here is derived from an EMBL/GenBank/DDBJ whole genome shotgun (WGS) entry which is preliminary data.</text>
</comment>
<dbReference type="Proteomes" id="UP000634136">
    <property type="component" value="Unassembled WGS sequence"/>
</dbReference>
<proteinExistence type="predicted"/>
<keyword evidence="1" id="KW-0689">Ribosomal protein</keyword>
<organism evidence="1 2">
    <name type="scientific">Senna tora</name>
    <dbReference type="NCBI Taxonomy" id="362788"/>
    <lineage>
        <taxon>Eukaryota</taxon>
        <taxon>Viridiplantae</taxon>
        <taxon>Streptophyta</taxon>
        <taxon>Embryophyta</taxon>
        <taxon>Tracheophyta</taxon>
        <taxon>Spermatophyta</taxon>
        <taxon>Magnoliopsida</taxon>
        <taxon>eudicotyledons</taxon>
        <taxon>Gunneridae</taxon>
        <taxon>Pentapetalae</taxon>
        <taxon>rosids</taxon>
        <taxon>fabids</taxon>
        <taxon>Fabales</taxon>
        <taxon>Fabaceae</taxon>
        <taxon>Caesalpinioideae</taxon>
        <taxon>Cassia clade</taxon>
        <taxon>Senna</taxon>
    </lineage>
</organism>
<dbReference type="AlphaFoldDB" id="A0A834SGL1"/>
<dbReference type="GO" id="GO:0005840">
    <property type="term" value="C:ribosome"/>
    <property type="evidence" value="ECO:0007669"/>
    <property type="project" value="UniProtKB-KW"/>
</dbReference>
<evidence type="ECO:0000313" key="1">
    <source>
        <dbReference type="EMBL" id="KAF7800477.1"/>
    </source>
</evidence>